<reference evidence="1" key="1">
    <citation type="submission" date="2023-10" db="EMBL/GenBank/DDBJ databases">
        <authorList>
            <person name="Chen Y."/>
            <person name="Shah S."/>
            <person name="Dougan E. K."/>
            <person name="Thang M."/>
            <person name="Chan C."/>
        </authorList>
    </citation>
    <scope>NUCLEOTIDE SEQUENCE [LARGE SCALE GENOMIC DNA]</scope>
</reference>
<protein>
    <submittedName>
        <fullName evidence="1">Uncharacterized protein</fullName>
    </submittedName>
</protein>
<organism evidence="1 2">
    <name type="scientific">Prorocentrum cordatum</name>
    <dbReference type="NCBI Taxonomy" id="2364126"/>
    <lineage>
        <taxon>Eukaryota</taxon>
        <taxon>Sar</taxon>
        <taxon>Alveolata</taxon>
        <taxon>Dinophyceae</taxon>
        <taxon>Prorocentrales</taxon>
        <taxon>Prorocentraceae</taxon>
        <taxon>Prorocentrum</taxon>
    </lineage>
</organism>
<accession>A0ABN9THP9</accession>
<name>A0ABN9THP9_9DINO</name>
<dbReference type="EMBL" id="CAUYUJ010014738">
    <property type="protein sequence ID" value="CAK0845447.1"/>
    <property type="molecule type" value="Genomic_DNA"/>
</dbReference>
<comment type="caution">
    <text evidence="1">The sequence shown here is derived from an EMBL/GenBank/DDBJ whole genome shotgun (WGS) entry which is preliminary data.</text>
</comment>
<evidence type="ECO:0000313" key="1">
    <source>
        <dbReference type="EMBL" id="CAK0845447.1"/>
    </source>
</evidence>
<proteinExistence type="predicted"/>
<sequence length="72" mass="8192">AIKALMFVAAQQVRELLKVTVATSLELKHHWAMFALRGVRMWKGWMIGSALKCYPALSSHFNVLTFVCTNIR</sequence>
<feature type="non-terminal residue" evidence="1">
    <location>
        <position position="72"/>
    </location>
</feature>
<keyword evidence="2" id="KW-1185">Reference proteome</keyword>
<evidence type="ECO:0000313" key="2">
    <source>
        <dbReference type="Proteomes" id="UP001189429"/>
    </source>
</evidence>
<gene>
    <name evidence="1" type="ORF">PCOR1329_LOCUS39244</name>
</gene>
<dbReference type="Proteomes" id="UP001189429">
    <property type="component" value="Unassembled WGS sequence"/>
</dbReference>
<feature type="non-terminal residue" evidence="1">
    <location>
        <position position="1"/>
    </location>
</feature>